<dbReference type="OMA" id="EKLYWEI"/>
<feature type="domain" description="DYW" evidence="1">
    <location>
        <begin position="33"/>
        <end position="82"/>
    </location>
</feature>
<evidence type="ECO:0000313" key="2">
    <source>
        <dbReference type="EMBL" id="ERM97077.1"/>
    </source>
</evidence>
<dbReference type="InterPro" id="IPR032867">
    <property type="entry name" value="DYW_dom"/>
</dbReference>
<evidence type="ECO:0000259" key="1">
    <source>
        <dbReference type="Pfam" id="PF14432"/>
    </source>
</evidence>
<dbReference type="eggNOG" id="KOG4197">
    <property type="taxonomic scope" value="Eukaryota"/>
</dbReference>
<proteinExistence type="predicted"/>
<dbReference type="Pfam" id="PF14432">
    <property type="entry name" value="DYW_deaminase"/>
    <property type="match status" value="1"/>
</dbReference>
<dbReference type="HOGENOM" id="CLU_2362555_0_0_1"/>
<dbReference type="AlphaFoldDB" id="W1NMF5"/>
<gene>
    <name evidence="2" type="ORF">AMTR_s00122p00121750</name>
</gene>
<dbReference type="Proteomes" id="UP000017836">
    <property type="component" value="Unassembled WGS sequence"/>
</dbReference>
<dbReference type="EMBL" id="KI396610">
    <property type="protein sequence ID" value="ERM97077.1"/>
    <property type="molecule type" value="Genomic_DNA"/>
</dbReference>
<accession>W1NMF5</accession>
<sequence length="96" mass="11494">MGDRSHPRIVEVCERLIGERESERLIREIERAGYEREVRFDLHDVERERKERLLVHHSEKLALAFGLMSLPKGVPLRIMKNFEDLWRLKFASKNEP</sequence>
<dbReference type="Gramene" id="ERM97077">
    <property type="protein sequence ID" value="ERM97077"/>
    <property type="gene ID" value="AMTR_s00122p00121750"/>
</dbReference>
<dbReference type="GO" id="GO:0008270">
    <property type="term" value="F:zinc ion binding"/>
    <property type="evidence" value="ECO:0007669"/>
    <property type="project" value="InterPro"/>
</dbReference>
<evidence type="ECO:0000313" key="3">
    <source>
        <dbReference type="Proteomes" id="UP000017836"/>
    </source>
</evidence>
<name>W1NMF5_AMBTC</name>
<keyword evidence="3" id="KW-1185">Reference proteome</keyword>
<reference evidence="3" key="1">
    <citation type="journal article" date="2013" name="Science">
        <title>The Amborella genome and the evolution of flowering plants.</title>
        <authorList>
            <consortium name="Amborella Genome Project"/>
        </authorList>
    </citation>
    <scope>NUCLEOTIDE SEQUENCE [LARGE SCALE GENOMIC DNA]</scope>
</reference>
<protein>
    <recommendedName>
        <fullName evidence="1">DYW domain-containing protein</fullName>
    </recommendedName>
</protein>
<organism evidence="2 3">
    <name type="scientific">Amborella trichopoda</name>
    <dbReference type="NCBI Taxonomy" id="13333"/>
    <lineage>
        <taxon>Eukaryota</taxon>
        <taxon>Viridiplantae</taxon>
        <taxon>Streptophyta</taxon>
        <taxon>Embryophyta</taxon>
        <taxon>Tracheophyta</taxon>
        <taxon>Spermatophyta</taxon>
        <taxon>Magnoliopsida</taxon>
        <taxon>Amborellales</taxon>
        <taxon>Amborellaceae</taxon>
        <taxon>Amborella</taxon>
    </lineage>
</organism>